<evidence type="ECO:0000313" key="3">
    <source>
        <dbReference type="Proteomes" id="UP000500826"/>
    </source>
</evidence>
<protein>
    <recommendedName>
        <fullName evidence="4">Retention module-containing protein</fullName>
    </recommendedName>
</protein>
<evidence type="ECO:0000313" key="2">
    <source>
        <dbReference type="EMBL" id="QJW83467.1"/>
    </source>
</evidence>
<dbReference type="EMBL" id="CP053418">
    <property type="protein sequence ID" value="QJW83467.1"/>
    <property type="molecule type" value="Genomic_DNA"/>
</dbReference>
<feature type="compositionally biased region" description="Basic and acidic residues" evidence="1">
    <location>
        <begin position="97"/>
        <end position="114"/>
    </location>
</feature>
<evidence type="ECO:0008006" key="4">
    <source>
        <dbReference type="Google" id="ProtNLM"/>
    </source>
</evidence>
<reference evidence="2 3" key="1">
    <citation type="submission" date="2020-05" db="EMBL/GenBank/DDBJ databases">
        <title>Ramlibacter rhizophilus sp. nov., isolated from rhizosphere soil of national flower Mugunghwa from South Korea.</title>
        <authorList>
            <person name="Zheng-Fei Y."/>
            <person name="Huan T."/>
        </authorList>
    </citation>
    <scope>NUCLEOTIDE SEQUENCE [LARGE SCALE GENOMIC DNA]</scope>
    <source>
        <strain evidence="2 3">H242</strain>
    </source>
</reference>
<proteinExistence type="predicted"/>
<evidence type="ECO:0000256" key="1">
    <source>
        <dbReference type="SAM" id="MobiDB-lite"/>
    </source>
</evidence>
<accession>A0ABX6P1A4</accession>
<dbReference type="Proteomes" id="UP000500826">
    <property type="component" value="Chromosome"/>
</dbReference>
<sequence>MEPRVVGTVVLIEGVVLARSPDGKQRQLKHGDAVYEGEILTALADAHVELAFAHGGRFLLRSSESVTLNGVLFDNVFGQSDEDGRGTLLGRVAEATDPTRIETEGQPRTDRPLDDDGNSAELNDRVGVDLGNGFVRLDRIAEPLAGTKFAYHSADGTPCKAWNTKACRAAWRRRCWCPRWEAWGPPPRPRVRKCPRGRPRRCR</sequence>
<gene>
    <name evidence="2" type="ORF">HK414_02825</name>
</gene>
<keyword evidence="3" id="KW-1185">Reference proteome</keyword>
<name>A0ABX6P1A4_9BURK</name>
<organism evidence="2 3">
    <name type="scientific">Ramlibacter terrae</name>
    <dbReference type="NCBI Taxonomy" id="2732511"/>
    <lineage>
        <taxon>Bacteria</taxon>
        <taxon>Pseudomonadati</taxon>
        <taxon>Pseudomonadota</taxon>
        <taxon>Betaproteobacteria</taxon>
        <taxon>Burkholderiales</taxon>
        <taxon>Comamonadaceae</taxon>
        <taxon>Ramlibacter</taxon>
    </lineage>
</organism>
<feature type="region of interest" description="Disordered" evidence="1">
    <location>
        <begin position="93"/>
        <end position="122"/>
    </location>
</feature>